<reference evidence="1 2" key="1">
    <citation type="journal article" date="2011" name="EMBO J.">
        <title>Structural diversity of bacterial flagellar motors.</title>
        <authorList>
            <person name="Chen S."/>
            <person name="Beeby M."/>
            <person name="Murphy G.E."/>
            <person name="Leadbetter J.R."/>
            <person name="Hendrixson D.R."/>
            <person name="Briegel A."/>
            <person name="Li Z."/>
            <person name="Shi J."/>
            <person name="Tocheva E.I."/>
            <person name="Muller A."/>
            <person name="Dobro M.J."/>
            <person name="Jensen G.J."/>
        </authorList>
    </citation>
    <scope>NUCLEOTIDE SEQUENCE [LARGE SCALE GENOMIC DNA]</scope>
    <source>
        <strain evidence="1 2">DSM 6540</strain>
    </source>
</reference>
<dbReference type="Proteomes" id="UP000003240">
    <property type="component" value="Unassembled WGS sequence"/>
</dbReference>
<dbReference type="EMBL" id="AFGF01000016">
    <property type="protein sequence ID" value="EGO65612.1"/>
    <property type="molecule type" value="Genomic_DNA"/>
</dbReference>
<protein>
    <submittedName>
        <fullName evidence="1">Uncharacterized protein</fullName>
    </submittedName>
</protein>
<keyword evidence="2" id="KW-1185">Reference proteome</keyword>
<dbReference type="AlphaFoldDB" id="F7NEA0"/>
<dbReference type="RefSeq" id="WP_004092176.1">
    <property type="nucleotide sequence ID" value="NZ_AFGF01000016.1"/>
</dbReference>
<comment type="caution">
    <text evidence="1">The sequence shown here is derived from an EMBL/GenBank/DDBJ whole genome shotgun (WGS) entry which is preliminary data.</text>
</comment>
<evidence type="ECO:0000313" key="2">
    <source>
        <dbReference type="Proteomes" id="UP000003240"/>
    </source>
</evidence>
<dbReference type="OrthoDB" id="1633138at2"/>
<dbReference type="STRING" id="1009370.ALO_01814"/>
<proteinExistence type="predicted"/>
<accession>F7NEA0</accession>
<evidence type="ECO:0000313" key="1">
    <source>
        <dbReference type="EMBL" id="EGO65612.1"/>
    </source>
</evidence>
<organism evidence="1 2">
    <name type="scientific">Acetonema longum DSM 6540</name>
    <dbReference type="NCBI Taxonomy" id="1009370"/>
    <lineage>
        <taxon>Bacteria</taxon>
        <taxon>Bacillati</taxon>
        <taxon>Bacillota</taxon>
        <taxon>Negativicutes</taxon>
        <taxon>Acetonemataceae</taxon>
        <taxon>Acetonema</taxon>
    </lineage>
</organism>
<dbReference type="eggNOG" id="ENOG50337GH">
    <property type="taxonomic scope" value="Bacteria"/>
</dbReference>
<gene>
    <name evidence="1" type="ORF">ALO_01814</name>
</gene>
<name>F7NEA0_9FIRM</name>
<sequence>MATPSPKNLLLGAGQVLFNRFDASGNKTGLRHLGNIPKFNLKTEVEKITKKSSMNASRSTYDEAVKETKISADLDLEEFDPANVALALFGEEGIISQKAAEVAGEVHRAFLGRYIQLDAINPTGIKLTAIDPDVTVYEAGVDYQLDPVLLRGGLILIPESSRIPDDTDITVDYQTTAGTFPKVAGGVVSSIEGELMFIGDPAKGPCYNGQFWRVSITPGGELGLISEEYATFPITVTILDDRSHHPDEPFHRLVKVN</sequence>